<evidence type="ECO:0000313" key="4">
    <source>
        <dbReference type="Proteomes" id="UP001054889"/>
    </source>
</evidence>
<keyword evidence="1" id="KW-1133">Transmembrane helix</keyword>
<name>A0AAV5FJ11_ELECO</name>
<dbReference type="Proteomes" id="UP001054889">
    <property type="component" value="Unassembled WGS sequence"/>
</dbReference>
<keyword evidence="1" id="KW-0472">Membrane</keyword>
<keyword evidence="4" id="KW-1185">Reference proteome</keyword>
<evidence type="ECO:0000256" key="1">
    <source>
        <dbReference type="SAM" id="Phobius"/>
    </source>
</evidence>
<dbReference type="InterPro" id="IPR011042">
    <property type="entry name" value="6-blade_b-propeller_TolB-like"/>
</dbReference>
<dbReference type="Pfam" id="PF07995">
    <property type="entry name" value="GSDH"/>
    <property type="match status" value="1"/>
</dbReference>
<dbReference type="InterPro" id="IPR012938">
    <property type="entry name" value="Glc/Sorbosone_DH"/>
</dbReference>
<dbReference type="InterPro" id="IPR011041">
    <property type="entry name" value="Quinoprot_gluc/sorb_DH_b-prop"/>
</dbReference>
<feature type="domain" description="Glucose/Sorbosone dehydrogenase" evidence="2">
    <location>
        <begin position="65"/>
        <end position="227"/>
    </location>
</feature>
<dbReference type="PANTHER" id="PTHR19328">
    <property type="entry name" value="HEDGEHOG-INTERACTING PROTEIN"/>
    <property type="match status" value="1"/>
</dbReference>
<sequence length="382" mass="41122">MDVVDAVCAAIVKDTLCATCLPSTSPFNTPVSTDPKPSSSIPPQCISPEQDDAMCLERISATAYFSMASHPDGSGRVFVSTPDGKISLASVPATGTGAILRAIPFLDLTDQVVRLMGVAFHPEFATNGRFFVSYNCDSSTSPTCIRSAASGNGSSPFQYQLVVAEFSADSTVTRANPSEVRRIFTMGLPQQYTSYTYPQQHGSQILFHPSDGFLYLIIGNGEIEERHFDFAKNISCLRKIIRFQIDSISAYACRYLYVYGFNVWAAVETPMSSGRYASALISNIMCSESTPLPCTGGGIGGQVISWGEDNDKDAYILATGGAPSRSSSGLAWRLSTIAGSLAILISIFWKLFMAKQPVTNCSGWFGCCASNSVSCWCCNIYN</sequence>
<keyword evidence="1" id="KW-0812">Transmembrane</keyword>
<dbReference type="EMBL" id="BQKI01000086">
    <property type="protein sequence ID" value="GJN34774.1"/>
    <property type="molecule type" value="Genomic_DNA"/>
</dbReference>
<dbReference type="PANTHER" id="PTHR19328:SF13">
    <property type="entry name" value="HIPL1 PROTEIN"/>
    <property type="match status" value="1"/>
</dbReference>
<dbReference type="SUPFAM" id="SSF50952">
    <property type="entry name" value="Soluble quinoprotein glucose dehydrogenase"/>
    <property type="match status" value="1"/>
</dbReference>
<proteinExistence type="predicted"/>
<evidence type="ECO:0000259" key="2">
    <source>
        <dbReference type="Pfam" id="PF07995"/>
    </source>
</evidence>
<dbReference type="AlphaFoldDB" id="A0AAV5FJ11"/>
<organism evidence="3 4">
    <name type="scientific">Eleusine coracana subsp. coracana</name>
    <dbReference type="NCBI Taxonomy" id="191504"/>
    <lineage>
        <taxon>Eukaryota</taxon>
        <taxon>Viridiplantae</taxon>
        <taxon>Streptophyta</taxon>
        <taxon>Embryophyta</taxon>
        <taxon>Tracheophyta</taxon>
        <taxon>Spermatophyta</taxon>
        <taxon>Magnoliopsida</taxon>
        <taxon>Liliopsida</taxon>
        <taxon>Poales</taxon>
        <taxon>Poaceae</taxon>
        <taxon>PACMAD clade</taxon>
        <taxon>Chloridoideae</taxon>
        <taxon>Cynodonteae</taxon>
        <taxon>Eleusininae</taxon>
        <taxon>Eleusine</taxon>
    </lineage>
</organism>
<accession>A0AAV5FJ11</accession>
<reference evidence="3" key="1">
    <citation type="journal article" date="2018" name="DNA Res.">
        <title>Multiple hybrid de novo genome assembly of finger millet, an orphan allotetraploid crop.</title>
        <authorList>
            <person name="Hatakeyama M."/>
            <person name="Aluri S."/>
            <person name="Balachadran M.T."/>
            <person name="Sivarajan S.R."/>
            <person name="Patrignani A."/>
            <person name="Gruter S."/>
            <person name="Poveda L."/>
            <person name="Shimizu-Inatsugi R."/>
            <person name="Baeten J."/>
            <person name="Francoijs K.J."/>
            <person name="Nataraja K.N."/>
            <person name="Reddy Y.A.N."/>
            <person name="Phadnis S."/>
            <person name="Ravikumar R.L."/>
            <person name="Schlapbach R."/>
            <person name="Sreeman S.M."/>
            <person name="Shimizu K.K."/>
        </authorList>
    </citation>
    <scope>NUCLEOTIDE SEQUENCE</scope>
</reference>
<reference evidence="3" key="2">
    <citation type="submission" date="2021-12" db="EMBL/GenBank/DDBJ databases">
        <title>Resequencing data analysis of finger millet.</title>
        <authorList>
            <person name="Hatakeyama M."/>
            <person name="Aluri S."/>
            <person name="Balachadran M.T."/>
            <person name="Sivarajan S.R."/>
            <person name="Poveda L."/>
            <person name="Shimizu-Inatsugi R."/>
            <person name="Schlapbach R."/>
            <person name="Sreeman S.M."/>
            <person name="Shimizu K.K."/>
        </authorList>
    </citation>
    <scope>NUCLEOTIDE SEQUENCE</scope>
</reference>
<protein>
    <recommendedName>
        <fullName evidence="2">Glucose/Sorbosone dehydrogenase domain-containing protein</fullName>
    </recommendedName>
</protein>
<dbReference type="Gene3D" id="2.120.10.30">
    <property type="entry name" value="TolB, C-terminal domain"/>
    <property type="match status" value="1"/>
</dbReference>
<evidence type="ECO:0000313" key="3">
    <source>
        <dbReference type="EMBL" id="GJN34774.1"/>
    </source>
</evidence>
<gene>
    <name evidence="3" type="primary">gb23470</name>
    <name evidence="3" type="ORF">PR202_gb23470</name>
</gene>
<feature type="transmembrane region" description="Helical" evidence="1">
    <location>
        <begin position="330"/>
        <end position="349"/>
    </location>
</feature>
<comment type="caution">
    <text evidence="3">The sequence shown here is derived from an EMBL/GenBank/DDBJ whole genome shotgun (WGS) entry which is preliminary data.</text>
</comment>